<evidence type="ECO:0000256" key="1">
    <source>
        <dbReference type="ARBA" id="ARBA00001911"/>
    </source>
</evidence>
<dbReference type="Proteomes" id="UP000825258">
    <property type="component" value="Chromosome"/>
</dbReference>
<evidence type="ECO:0000256" key="2">
    <source>
        <dbReference type="ARBA" id="ARBA00022793"/>
    </source>
</evidence>
<evidence type="ECO:0000256" key="4">
    <source>
        <dbReference type="ARBA" id="ARBA00023239"/>
    </source>
</evidence>
<evidence type="ECO:0000259" key="5">
    <source>
        <dbReference type="Pfam" id="PF01370"/>
    </source>
</evidence>
<keyword evidence="7" id="KW-1185">Reference proteome</keyword>
<dbReference type="PANTHER" id="PTHR43078">
    <property type="entry name" value="UDP-GLUCURONIC ACID DECARBOXYLASE-RELATED"/>
    <property type="match status" value="1"/>
</dbReference>
<dbReference type="RefSeq" id="WP_221258884.1">
    <property type="nucleotide sequence ID" value="NZ_AP024749.1"/>
</dbReference>
<accession>A0ABN6HS26</accession>
<proteinExistence type="predicted"/>
<feature type="domain" description="NAD-dependent epimerase/dehydratase" evidence="5">
    <location>
        <begin position="4"/>
        <end position="238"/>
    </location>
</feature>
<keyword evidence="2" id="KW-0210">Decarboxylase</keyword>
<keyword evidence="3" id="KW-0520">NAD</keyword>
<dbReference type="PANTHER" id="PTHR43078:SF6">
    <property type="entry name" value="UDP-GLUCURONIC ACID DECARBOXYLASE 1"/>
    <property type="match status" value="1"/>
</dbReference>
<reference evidence="6 7" key="1">
    <citation type="submission" date="2021-06" db="EMBL/GenBank/DDBJ databases">
        <title>Whole genome sequences of Flavobacterium sp. KK2020170 and assembly.</title>
        <authorList>
            <person name="Kitahara K."/>
            <person name="Miyoshi S."/>
            <person name="Uesaka K."/>
        </authorList>
    </citation>
    <scope>NUCLEOTIDE SEQUENCE [LARGE SCALE GENOMIC DNA]</scope>
    <source>
        <strain evidence="6 7">KK2020170</strain>
    </source>
</reference>
<dbReference type="Gene3D" id="3.40.50.720">
    <property type="entry name" value="NAD(P)-binding Rossmann-like Domain"/>
    <property type="match status" value="1"/>
</dbReference>
<dbReference type="InterPro" id="IPR036291">
    <property type="entry name" value="NAD(P)-bd_dom_sf"/>
</dbReference>
<keyword evidence="4" id="KW-0456">Lyase</keyword>
<comment type="cofactor">
    <cofactor evidence="1">
        <name>NAD(+)</name>
        <dbReference type="ChEBI" id="CHEBI:57540"/>
    </cofactor>
</comment>
<dbReference type="EMBL" id="AP024749">
    <property type="protein sequence ID" value="BCY27247.1"/>
    <property type="molecule type" value="Genomic_DNA"/>
</dbReference>
<gene>
    <name evidence="6" type="primary">galE</name>
    <name evidence="6" type="ORF">KK2020170_01150</name>
</gene>
<sequence length="309" mass="34657">MTTILITGGAGNVASALANKLAEDSNNHIVIVDNLSTGNLEKVPQKNNVTFIKADVNNYNDVVPIFGRYNFDFVFHYAAVVGVKRTLENPIMVLNDIEGIKNILSLSKNSGVKRVFYSSSSEVYGEPFEIPQNEKTTPLNSRLPYAIVKNVGEAFFKSYYQEYGLEYTIFRFFNTYGPNQSEDFVVPRFIKLALNNEPITLYGDGLQTRSFCYVTDNIDTCIKVMKSQNCVNDVINVGSDKEITILELAQTIIRVTNSKSDIINLPALEEGDMTRRCPDTTKMKTILGRELVSLEDGIKKLVAHYENRS</sequence>
<protein>
    <submittedName>
        <fullName evidence="6">Epimerase</fullName>
    </submittedName>
</protein>
<dbReference type="Pfam" id="PF01370">
    <property type="entry name" value="Epimerase"/>
    <property type="match status" value="1"/>
</dbReference>
<dbReference type="SUPFAM" id="SSF51735">
    <property type="entry name" value="NAD(P)-binding Rossmann-fold domains"/>
    <property type="match status" value="1"/>
</dbReference>
<dbReference type="InterPro" id="IPR044516">
    <property type="entry name" value="UXS-like"/>
</dbReference>
<evidence type="ECO:0000256" key="3">
    <source>
        <dbReference type="ARBA" id="ARBA00023027"/>
    </source>
</evidence>
<evidence type="ECO:0000313" key="7">
    <source>
        <dbReference type="Proteomes" id="UP000825258"/>
    </source>
</evidence>
<organism evidence="6 7">
    <name type="scientific">Flavobacterium okayamense</name>
    <dbReference type="NCBI Taxonomy" id="2830782"/>
    <lineage>
        <taxon>Bacteria</taxon>
        <taxon>Pseudomonadati</taxon>
        <taxon>Bacteroidota</taxon>
        <taxon>Flavobacteriia</taxon>
        <taxon>Flavobacteriales</taxon>
        <taxon>Flavobacteriaceae</taxon>
        <taxon>Flavobacterium</taxon>
    </lineage>
</organism>
<evidence type="ECO:0000313" key="6">
    <source>
        <dbReference type="EMBL" id="BCY27247.1"/>
    </source>
</evidence>
<dbReference type="InterPro" id="IPR001509">
    <property type="entry name" value="Epimerase_deHydtase"/>
</dbReference>
<name>A0ABN6HS26_9FLAO</name>